<comment type="caution">
    <text evidence="3">The sequence shown here is derived from an EMBL/GenBank/DDBJ whole genome shotgun (WGS) entry which is preliminary data.</text>
</comment>
<keyword evidence="2 3" id="KW-0808">Transferase</keyword>
<dbReference type="SUPFAM" id="SSF53756">
    <property type="entry name" value="UDP-Glycosyltransferase/glycogen phosphorylase"/>
    <property type="match status" value="1"/>
</dbReference>
<keyword evidence="1" id="KW-0328">Glycosyltransferase</keyword>
<dbReference type="InterPro" id="IPR001296">
    <property type="entry name" value="Glyco_trans_1"/>
</dbReference>
<dbReference type="EMBL" id="QSSN01000002">
    <property type="protein sequence ID" value="RGL88765.1"/>
    <property type="molecule type" value="Genomic_DNA"/>
</dbReference>
<accession>A0A1H7FA16</accession>
<evidence type="ECO:0000256" key="1">
    <source>
        <dbReference type="ARBA" id="ARBA00022676"/>
    </source>
</evidence>
<evidence type="ECO:0000313" key="3">
    <source>
        <dbReference type="EMBL" id="RGL88765.1"/>
    </source>
</evidence>
<proteinExistence type="predicted"/>
<evidence type="ECO:0000313" key="4">
    <source>
        <dbReference type="Proteomes" id="UP000261278"/>
    </source>
</evidence>
<dbReference type="PANTHER" id="PTHR12526:SF629">
    <property type="entry name" value="TEICHURONIC ACID BIOSYNTHESIS GLYCOSYLTRANSFERASE TUAH-RELATED"/>
    <property type="match status" value="1"/>
</dbReference>
<sequence>MNKTLVIINGTYPYQRSEDYLANEVNYIQGFNKIIIFPMFIYGHKKKSDIKDYPVPKNIHFFNSQQSYHKNILFCIYFILCHTFFYDEFWNILKQREHLYQRIKKFIRTSFKSINAYRDIKRELIKNCKNEKIYLYSYWMADTAVTLSLLKKYSKLPINFTFTRCHRFDVYEYANPTKYISYRKLILSTVDKIYAISNDAKFHLEKSYPQLCKNKIQIQRLGTDEHGVIEVKKTNILRIVSCSWLRPVKRIPLIFEALDSLNIPIEWTHYGDGEEMGILQSKIKNNKNKKLKIKLAGKISNSQLLEIYKNIPFDIFINVSENEGVPVSIMEAMSFGMIIIATAVGGTSEIVHNGKNGYLLPQNCSKEQIAEKIFTIYNIPETIYDEMRKNSRLLWNNLSCAKENYKTLYRELQKR</sequence>
<organism evidence="3 4">
    <name type="scientific">Phocaeicola vulgatus</name>
    <name type="common">Bacteroides vulgatus</name>
    <dbReference type="NCBI Taxonomy" id="821"/>
    <lineage>
        <taxon>Bacteria</taxon>
        <taxon>Pseudomonadati</taxon>
        <taxon>Bacteroidota</taxon>
        <taxon>Bacteroidia</taxon>
        <taxon>Bacteroidales</taxon>
        <taxon>Bacteroidaceae</taxon>
        <taxon>Phocaeicola</taxon>
    </lineage>
</organism>
<dbReference type="GO" id="GO:0016757">
    <property type="term" value="F:glycosyltransferase activity"/>
    <property type="evidence" value="ECO:0007669"/>
    <property type="project" value="UniProtKB-KW"/>
</dbReference>
<name>A0A1H7FA16_PHOVU</name>
<reference evidence="3 4" key="1">
    <citation type="submission" date="2018-08" db="EMBL/GenBank/DDBJ databases">
        <title>A genome reference for cultivated species of the human gut microbiota.</title>
        <authorList>
            <person name="Zou Y."/>
            <person name="Xue W."/>
            <person name="Luo G."/>
        </authorList>
    </citation>
    <scope>NUCLEOTIDE SEQUENCE [LARGE SCALE GENOMIC DNA]</scope>
    <source>
        <strain evidence="3 4">TF05-18</strain>
    </source>
</reference>
<evidence type="ECO:0000256" key="2">
    <source>
        <dbReference type="ARBA" id="ARBA00022679"/>
    </source>
</evidence>
<dbReference type="Pfam" id="PF00534">
    <property type="entry name" value="Glycos_transf_1"/>
    <property type="match status" value="1"/>
</dbReference>
<dbReference type="AlphaFoldDB" id="A0A1H7FA16"/>
<gene>
    <name evidence="3" type="ORF">DXC44_03480</name>
</gene>
<dbReference type="RefSeq" id="WP_074783103.1">
    <property type="nucleotide sequence ID" value="NZ_CAJTAS010000001.1"/>
</dbReference>
<dbReference type="Gene3D" id="3.40.50.2000">
    <property type="entry name" value="Glycogen Phosphorylase B"/>
    <property type="match status" value="2"/>
</dbReference>
<protein>
    <submittedName>
        <fullName evidence="3">Glycosyltransferase</fullName>
    </submittedName>
</protein>
<dbReference type="PANTHER" id="PTHR12526">
    <property type="entry name" value="GLYCOSYLTRANSFERASE"/>
    <property type="match status" value="1"/>
</dbReference>
<dbReference type="Proteomes" id="UP000261278">
    <property type="component" value="Unassembled WGS sequence"/>
</dbReference>